<evidence type="ECO:0000313" key="3">
    <source>
        <dbReference type="Proteomes" id="UP000199213"/>
    </source>
</evidence>
<accession>A0A1G8WQZ8</accession>
<evidence type="ECO:0000313" key="2">
    <source>
        <dbReference type="EMBL" id="SDJ80802.1"/>
    </source>
</evidence>
<dbReference type="OrthoDB" id="3693059at2"/>
<dbReference type="Proteomes" id="UP000199213">
    <property type="component" value="Unassembled WGS sequence"/>
</dbReference>
<sequence length="158" mass="17451">MLRKAVLYLAIGWVVLMVAGFGVLYGAATLNATTVHSDRGVTEENADEYRWRGKTIALTDNLRKNGWASCDVVPDSGERRNIRSPRHDSTVSYRQYQPWFSGAATVTCGERATIRSGSSLAMYKLATSRLVQLGAAALAAIPLVLALIWYYGLVRIRR</sequence>
<name>A0A1G8WQZ8_ACTMZ</name>
<keyword evidence="1" id="KW-0812">Transmembrane</keyword>
<gene>
    <name evidence="2" type="ORF">SAMN04487820_102188</name>
</gene>
<evidence type="ECO:0000256" key="1">
    <source>
        <dbReference type="SAM" id="Phobius"/>
    </source>
</evidence>
<dbReference type="AlphaFoldDB" id="A0A1G8WQZ8"/>
<reference evidence="3" key="1">
    <citation type="submission" date="2016-10" db="EMBL/GenBank/DDBJ databases">
        <authorList>
            <person name="Varghese N."/>
            <person name="Submissions S."/>
        </authorList>
    </citation>
    <scope>NUCLEOTIDE SEQUENCE [LARGE SCALE GENOMIC DNA]</scope>
    <source>
        <strain evidence="3">DSM 45460</strain>
    </source>
</reference>
<keyword evidence="1" id="KW-0472">Membrane</keyword>
<proteinExistence type="predicted"/>
<feature type="transmembrane region" description="Helical" evidence="1">
    <location>
        <begin position="7"/>
        <end position="28"/>
    </location>
</feature>
<keyword evidence="1" id="KW-1133">Transmembrane helix</keyword>
<feature type="transmembrane region" description="Helical" evidence="1">
    <location>
        <begin position="130"/>
        <end position="153"/>
    </location>
</feature>
<dbReference type="EMBL" id="FNFM01000002">
    <property type="protein sequence ID" value="SDJ80802.1"/>
    <property type="molecule type" value="Genomic_DNA"/>
</dbReference>
<dbReference type="RefSeq" id="WP_143012983.1">
    <property type="nucleotide sequence ID" value="NZ_FNFM01000002.1"/>
</dbReference>
<organism evidence="2 3">
    <name type="scientific">Actinopolyspora mzabensis</name>
    <dbReference type="NCBI Taxonomy" id="995066"/>
    <lineage>
        <taxon>Bacteria</taxon>
        <taxon>Bacillati</taxon>
        <taxon>Actinomycetota</taxon>
        <taxon>Actinomycetes</taxon>
        <taxon>Actinopolysporales</taxon>
        <taxon>Actinopolysporaceae</taxon>
        <taxon>Actinopolyspora</taxon>
    </lineage>
</organism>
<keyword evidence="3" id="KW-1185">Reference proteome</keyword>
<protein>
    <submittedName>
        <fullName evidence="2">Uncharacterized protein</fullName>
    </submittedName>
</protein>